<proteinExistence type="predicted"/>
<dbReference type="InterPro" id="IPR009057">
    <property type="entry name" value="Homeodomain-like_sf"/>
</dbReference>
<name>A0A1S8LPL3_9CLOT</name>
<protein>
    <submittedName>
        <fullName evidence="2">Uncharacterized protein</fullName>
    </submittedName>
</protein>
<dbReference type="GO" id="GO:0003677">
    <property type="term" value="F:DNA binding"/>
    <property type="evidence" value="ECO:0007669"/>
    <property type="project" value="UniProtKB-UniRule"/>
</dbReference>
<gene>
    <name evidence="2" type="ORF">CROST_044030</name>
</gene>
<dbReference type="Gene3D" id="1.10.357.10">
    <property type="entry name" value="Tetracycline Repressor, domain 2"/>
    <property type="match status" value="1"/>
</dbReference>
<dbReference type="InterPro" id="IPR050624">
    <property type="entry name" value="HTH-type_Tx_Regulator"/>
</dbReference>
<sequence length="186" mass="21795">MNKSDKTKNQLIQAVIELLRECYDISELTSRKITERAKINLSTINYHFGSKDELVNIAVNKLIEEVSHSYFKGNNAEENPRNKLKSFLISICDMVVDYRKYTKDTIPYILLQGKFNEAIQILPLVKACFEEGKSDEECKIISYQLISFLQLVFYRSDEFKLFSGVNIMNKEERDRFINMQTDLLIR</sequence>
<accession>A0A1S8LPL3</accession>
<keyword evidence="3" id="KW-1185">Reference proteome</keyword>
<dbReference type="STRING" id="84029.CROST_01180"/>
<dbReference type="Pfam" id="PF00440">
    <property type="entry name" value="TetR_N"/>
    <property type="match status" value="1"/>
</dbReference>
<dbReference type="EMBL" id="CP096983">
    <property type="protein sequence ID" value="URZ13637.1"/>
    <property type="molecule type" value="Genomic_DNA"/>
</dbReference>
<dbReference type="RefSeq" id="WP_077835105.1">
    <property type="nucleotide sequence ID" value="NZ_CP096983.1"/>
</dbReference>
<dbReference type="InterPro" id="IPR001647">
    <property type="entry name" value="HTH_TetR"/>
</dbReference>
<evidence type="ECO:0000256" key="1">
    <source>
        <dbReference type="ARBA" id="ARBA00023125"/>
    </source>
</evidence>
<dbReference type="PANTHER" id="PTHR43479:SF11">
    <property type="entry name" value="ACREF_ENVCD OPERON REPRESSOR-RELATED"/>
    <property type="match status" value="1"/>
</dbReference>
<dbReference type="PROSITE" id="PS50977">
    <property type="entry name" value="HTH_TETR_2"/>
    <property type="match status" value="1"/>
</dbReference>
<dbReference type="SUPFAM" id="SSF46689">
    <property type="entry name" value="Homeodomain-like"/>
    <property type="match status" value="1"/>
</dbReference>
<evidence type="ECO:0000313" key="2">
    <source>
        <dbReference type="EMBL" id="URZ13637.1"/>
    </source>
</evidence>
<organism evidence="2 3">
    <name type="scientific">Clostridium felsineum</name>
    <dbReference type="NCBI Taxonomy" id="36839"/>
    <lineage>
        <taxon>Bacteria</taxon>
        <taxon>Bacillati</taxon>
        <taxon>Bacillota</taxon>
        <taxon>Clostridia</taxon>
        <taxon>Eubacteriales</taxon>
        <taxon>Clostridiaceae</taxon>
        <taxon>Clostridium</taxon>
    </lineage>
</organism>
<dbReference type="AlphaFoldDB" id="A0A1S8LPL3"/>
<dbReference type="KEGG" id="crw:CROST_044030"/>
<reference evidence="2 3" key="1">
    <citation type="submission" date="2022-04" db="EMBL/GenBank/DDBJ databases">
        <title>Genome sequence of C. roseum typestrain.</title>
        <authorList>
            <person name="Poehlein A."/>
            <person name="Schoch T."/>
            <person name="Duerre P."/>
            <person name="Daniel R."/>
        </authorList>
    </citation>
    <scope>NUCLEOTIDE SEQUENCE [LARGE SCALE GENOMIC DNA]</scope>
    <source>
        <strain evidence="2 3">DSM 7320</strain>
    </source>
</reference>
<dbReference type="PANTHER" id="PTHR43479">
    <property type="entry name" value="ACREF/ENVCD OPERON REPRESSOR-RELATED"/>
    <property type="match status" value="1"/>
</dbReference>
<keyword evidence="1" id="KW-0238">DNA-binding</keyword>
<dbReference type="Proteomes" id="UP000190951">
    <property type="component" value="Chromosome"/>
</dbReference>
<evidence type="ECO:0000313" key="3">
    <source>
        <dbReference type="Proteomes" id="UP000190951"/>
    </source>
</evidence>